<reference evidence="10 11" key="1">
    <citation type="submission" date="2018-06" db="EMBL/GenBank/DDBJ databases">
        <title>Extensive metabolic versatility and redundancy in microbially diverse, dynamic hydrothermal sediments.</title>
        <authorList>
            <person name="Dombrowski N."/>
            <person name="Teske A."/>
            <person name="Baker B.J."/>
        </authorList>
    </citation>
    <scope>NUCLEOTIDE SEQUENCE [LARGE SCALE GENOMIC DNA]</scope>
    <source>
        <strain evidence="10">B3_G15</strain>
    </source>
</reference>
<dbReference type="Pfam" id="PF01569">
    <property type="entry name" value="PAP2"/>
    <property type="match status" value="1"/>
</dbReference>
<dbReference type="SMART" id="SM00014">
    <property type="entry name" value="acidPPc"/>
    <property type="match status" value="1"/>
</dbReference>
<accession>A0A662DK70</accession>
<feature type="transmembrane region" description="Helical" evidence="8">
    <location>
        <begin position="260"/>
        <end position="278"/>
    </location>
</feature>
<feature type="domain" description="Phosphatidic acid phosphatase type 2/haloperoxidase" evidence="9">
    <location>
        <begin position="51"/>
        <end position="160"/>
    </location>
</feature>
<gene>
    <name evidence="10" type="ORF">DRJ04_00775</name>
</gene>
<evidence type="ECO:0000259" key="9">
    <source>
        <dbReference type="SMART" id="SM00014"/>
    </source>
</evidence>
<evidence type="ECO:0000256" key="4">
    <source>
        <dbReference type="ARBA" id="ARBA00022824"/>
    </source>
</evidence>
<dbReference type="InterPro" id="IPR000326">
    <property type="entry name" value="PAP2/HPO"/>
</dbReference>
<dbReference type="Gene3D" id="1.20.144.10">
    <property type="entry name" value="Phosphatidic acid phosphatase type 2/haloperoxidase"/>
    <property type="match status" value="1"/>
</dbReference>
<evidence type="ECO:0000256" key="2">
    <source>
        <dbReference type="ARBA" id="ARBA00022692"/>
    </source>
</evidence>
<evidence type="ECO:0000256" key="1">
    <source>
        <dbReference type="ARBA" id="ARBA00004477"/>
    </source>
</evidence>
<proteinExistence type="inferred from homology"/>
<feature type="transmembrane region" description="Helical" evidence="8">
    <location>
        <begin position="231"/>
        <end position="248"/>
    </location>
</feature>
<keyword evidence="4" id="KW-0256">Endoplasmic reticulum</keyword>
<keyword evidence="6 8" id="KW-0472">Membrane</keyword>
<feature type="transmembrane region" description="Helical" evidence="8">
    <location>
        <begin position="118"/>
        <end position="139"/>
    </location>
</feature>
<name>A0A662DK70_UNCAE</name>
<dbReference type="Proteomes" id="UP000280417">
    <property type="component" value="Unassembled WGS sequence"/>
</dbReference>
<comment type="similarity">
    <text evidence="7">Belongs to the type 2 lipid phosphate phosphatase family.</text>
</comment>
<keyword evidence="3" id="KW-0378">Hydrolase</keyword>
<organism evidence="10 11">
    <name type="scientific">Aerophobetes bacterium</name>
    <dbReference type="NCBI Taxonomy" id="2030807"/>
    <lineage>
        <taxon>Bacteria</taxon>
        <taxon>Candidatus Aerophobota</taxon>
    </lineage>
</organism>
<dbReference type="PANTHER" id="PTHR14969">
    <property type="entry name" value="SPHINGOSINE-1-PHOSPHATE PHOSPHOHYDROLASE"/>
    <property type="match status" value="1"/>
</dbReference>
<feature type="transmembrane region" description="Helical" evidence="8">
    <location>
        <begin position="175"/>
        <end position="195"/>
    </location>
</feature>
<keyword evidence="2 8" id="KW-0812">Transmembrane</keyword>
<evidence type="ECO:0000256" key="6">
    <source>
        <dbReference type="ARBA" id="ARBA00023136"/>
    </source>
</evidence>
<dbReference type="EMBL" id="QMQA01000010">
    <property type="protein sequence ID" value="RLE15278.1"/>
    <property type="molecule type" value="Genomic_DNA"/>
</dbReference>
<sequence length="284" mass="32106">MSEIQIILFVQSISNSTIDVLFKAITYLGSETFYMLIVPIIYWCVSKKWGFRLSLLFSLSAFVNLFLKDLFCLPRPPASLVKILHNGVTAETPGFPSAHSQGTTTFWSYVAGETKKRFLLCLGVIFIILVSFSRVYLGLHYPHDVIGGILIGLSITFFFIKIYGVIDKKSVNLSLLTKMTIFICLPLVLFAFYHTLYSAKVFGFLVGMGVGSTLENKYIRFVEQAPPKKQFLKGLVGLVVLFIIRTGPKKILPTIYLCELLRYIIMGLWVFFFAPLIFKKSLEG</sequence>
<keyword evidence="5 8" id="KW-1133">Transmembrane helix</keyword>
<evidence type="ECO:0000256" key="7">
    <source>
        <dbReference type="ARBA" id="ARBA00038324"/>
    </source>
</evidence>
<feature type="transmembrane region" description="Helical" evidence="8">
    <location>
        <begin position="20"/>
        <end position="43"/>
    </location>
</feature>
<dbReference type="SUPFAM" id="SSF48317">
    <property type="entry name" value="Acid phosphatase/Vanadium-dependent haloperoxidase"/>
    <property type="match status" value="1"/>
</dbReference>
<dbReference type="GO" id="GO:0042392">
    <property type="term" value="F:sphingosine-1-phosphate phosphatase activity"/>
    <property type="evidence" value="ECO:0007669"/>
    <property type="project" value="TreeGrafter"/>
</dbReference>
<comment type="subcellular location">
    <subcellularLocation>
        <location evidence="1">Endoplasmic reticulum membrane</location>
        <topology evidence="1">Multi-pass membrane protein</topology>
    </subcellularLocation>
</comment>
<protein>
    <recommendedName>
        <fullName evidence="9">Phosphatidic acid phosphatase type 2/haloperoxidase domain-containing protein</fullName>
    </recommendedName>
</protein>
<evidence type="ECO:0000256" key="3">
    <source>
        <dbReference type="ARBA" id="ARBA00022801"/>
    </source>
</evidence>
<evidence type="ECO:0000313" key="10">
    <source>
        <dbReference type="EMBL" id="RLE15278.1"/>
    </source>
</evidence>
<evidence type="ECO:0000256" key="5">
    <source>
        <dbReference type="ARBA" id="ARBA00022989"/>
    </source>
</evidence>
<evidence type="ECO:0000256" key="8">
    <source>
        <dbReference type="SAM" id="Phobius"/>
    </source>
</evidence>
<feature type="transmembrane region" description="Helical" evidence="8">
    <location>
        <begin position="145"/>
        <end position="163"/>
    </location>
</feature>
<evidence type="ECO:0000313" key="11">
    <source>
        <dbReference type="Proteomes" id="UP000280417"/>
    </source>
</evidence>
<dbReference type="AlphaFoldDB" id="A0A662DK70"/>
<dbReference type="InterPro" id="IPR036938">
    <property type="entry name" value="PAP2/HPO_sf"/>
</dbReference>
<dbReference type="PANTHER" id="PTHR14969:SF28">
    <property type="entry name" value="DIHYDROSPHINGOSINE 1-PHOSPHATE PHOSPHATASE LCB3-RELATED"/>
    <property type="match status" value="1"/>
</dbReference>
<comment type="caution">
    <text evidence="10">The sequence shown here is derived from an EMBL/GenBank/DDBJ whole genome shotgun (WGS) entry which is preliminary data.</text>
</comment>